<dbReference type="AlphaFoldDB" id="A0A328T5T2"/>
<evidence type="ECO:0000256" key="1">
    <source>
        <dbReference type="SAM" id="Phobius"/>
    </source>
</evidence>
<feature type="transmembrane region" description="Helical" evidence="1">
    <location>
        <begin position="42"/>
        <end position="60"/>
    </location>
</feature>
<comment type="caution">
    <text evidence="2">The sequence shown here is derived from an EMBL/GenBank/DDBJ whole genome shotgun (WGS) entry which is preliminary data.</text>
</comment>
<keyword evidence="1" id="KW-0812">Transmembrane</keyword>
<gene>
    <name evidence="2" type="ORF">ACZ87_04046</name>
</gene>
<proteinExistence type="predicted"/>
<keyword evidence="1" id="KW-1133">Transmembrane helix</keyword>
<protein>
    <submittedName>
        <fullName evidence="2">Uncharacterized protein</fullName>
    </submittedName>
</protein>
<dbReference type="Proteomes" id="UP000244334">
    <property type="component" value="Unassembled WGS sequence"/>
</dbReference>
<organism evidence="2 3">
    <name type="scientific">Candidatus Erwinia dacicola</name>
    <dbReference type="NCBI Taxonomy" id="252393"/>
    <lineage>
        <taxon>Bacteria</taxon>
        <taxon>Pseudomonadati</taxon>
        <taxon>Pseudomonadota</taxon>
        <taxon>Gammaproteobacteria</taxon>
        <taxon>Enterobacterales</taxon>
        <taxon>Erwiniaceae</taxon>
        <taxon>Erwinia</taxon>
    </lineage>
</organism>
<evidence type="ECO:0000313" key="2">
    <source>
        <dbReference type="EMBL" id="RAP64386.1"/>
    </source>
</evidence>
<sequence length="83" mass="9183">VSDCFTKDYAIKGHSLVCSLCIADAAWRCHPRVAAGNLASRLWPYLLWAGLLVLVILEYLRSQTRGGSRPAAGAYCVLWCQQQ</sequence>
<keyword evidence="3" id="KW-1185">Reference proteome</keyword>
<reference evidence="2" key="1">
    <citation type="submission" date="2018-04" db="EMBL/GenBank/DDBJ databases">
        <title>Genomes of the Obligate Erwinia dacicola and Facultative Enterobacter sp. OLF Endosymbionts of the Olive Fruit fly, Bactrocera oleae.</title>
        <authorList>
            <person name="Estes A.M."/>
            <person name="Hearn D.J."/>
            <person name="Agarwal S."/>
            <person name="Pierson E.A."/>
            <person name="Dunning-Hotopp J.C."/>
        </authorList>
    </citation>
    <scope>NUCLEOTIDE SEQUENCE [LARGE SCALE GENOMIC DNA]</scope>
    <source>
        <strain evidence="2">Oroville</strain>
    </source>
</reference>
<feature type="non-terminal residue" evidence="2">
    <location>
        <position position="1"/>
    </location>
</feature>
<dbReference type="EMBL" id="LJAM02000986">
    <property type="protein sequence ID" value="RAP64386.1"/>
    <property type="molecule type" value="Genomic_DNA"/>
</dbReference>
<keyword evidence="1" id="KW-0472">Membrane</keyword>
<accession>A0A328T5T2</accession>
<dbReference type="RefSeq" id="WP_187153781.1">
    <property type="nucleotide sequence ID" value="NZ_LJAM02000986.1"/>
</dbReference>
<name>A0A328T5T2_9GAMM</name>
<evidence type="ECO:0000313" key="3">
    <source>
        <dbReference type="Proteomes" id="UP000244334"/>
    </source>
</evidence>